<dbReference type="SUPFAM" id="SSF75304">
    <property type="entry name" value="Amidase signature (AS) enzymes"/>
    <property type="match status" value="1"/>
</dbReference>
<feature type="binding site" evidence="6">
    <location>
        <position position="179"/>
    </location>
    <ligand>
        <name>substrate</name>
    </ligand>
</feature>
<evidence type="ECO:0000256" key="6">
    <source>
        <dbReference type="PIRSR" id="PIRSR001221-2"/>
    </source>
</evidence>
<dbReference type="InterPro" id="IPR020556">
    <property type="entry name" value="Amidase_CS"/>
</dbReference>
<name>A0A6A4HP59_9AGAR</name>
<dbReference type="PROSITE" id="PS00571">
    <property type="entry name" value="AMIDASES"/>
    <property type="match status" value="1"/>
</dbReference>
<protein>
    <recommendedName>
        <fullName evidence="3">amidase</fullName>
        <ecNumber evidence="3">3.5.1.4</ecNumber>
    </recommendedName>
</protein>
<reference evidence="8" key="1">
    <citation type="journal article" date="2019" name="Environ. Microbiol.">
        <title>Fungal ecological strategies reflected in gene transcription - a case study of two litter decomposers.</title>
        <authorList>
            <person name="Barbi F."/>
            <person name="Kohler A."/>
            <person name="Barry K."/>
            <person name="Baskaran P."/>
            <person name="Daum C."/>
            <person name="Fauchery L."/>
            <person name="Ihrmark K."/>
            <person name="Kuo A."/>
            <person name="LaButti K."/>
            <person name="Lipzen A."/>
            <person name="Morin E."/>
            <person name="Grigoriev I.V."/>
            <person name="Henrissat B."/>
            <person name="Lindahl B."/>
            <person name="Martin F."/>
        </authorList>
    </citation>
    <scope>NUCLEOTIDE SEQUENCE</scope>
    <source>
        <strain evidence="8">JB14</strain>
    </source>
</reference>
<dbReference type="EMBL" id="ML769468">
    <property type="protein sequence ID" value="KAE9399520.1"/>
    <property type="molecule type" value="Genomic_DNA"/>
</dbReference>
<keyword evidence="9" id="KW-1185">Reference proteome</keyword>
<dbReference type="InterPro" id="IPR036928">
    <property type="entry name" value="AS_sf"/>
</dbReference>
<keyword evidence="4" id="KW-0378">Hydrolase</keyword>
<dbReference type="AlphaFoldDB" id="A0A6A4HP59"/>
<dbReference type="Pfam" id="PF01425">
    <property type="entry name" value="Amidase"/>
    <property type="match status" value="1"/>
</dbReference>
<feature type="domain" description="Amidase" evidence="7">
    <location>
        <begin position="75"/>
        <end position="540"/>
    </location>
</feature>
<dbReference type="Proteomes" id="UP000799118">
    <property type="component" value="Unassembled WGS sequence"/>
</dbReference>
<dbReference type="EC" id="3.5.1.4" evidence="3"/>
<dbReference type="PANTHER" id="PTHR46072:SF2">
    <property type="entry name" value="AMIDASE (EUROFUNG)"/>
    <property type="match status" value="1"/>
</dbReference>
<comment type="catalytic activity">
    <reaction evidence="1">
        <text>a monocarboxylic acid amide + H2O = a monocarboxylate + NH4(+)</text>
        <dbReference type="Rhea" id="RHEA:12020"/>
        <dbReference type="ChEBI" id="CHEBI:15377"/>
        <dbReference type="ChEBI" id="CHEBI:28938"/>
        <dbReference type="ChEBI" id="CHEBI:35757"/>
        <dbReference type="ChEBI" id="CHEBI:83628"/>
        <dbReference type="EC" id="3.5.1.4"/>
    </reaction>
</comment>
<feature type="active site" description="Charge relay system" evidence="5">
    <location>
        <position position="205"/>
    </location>
</feature>
<accession>A0A6A4HP59</accession>
<organism evidence="8 9">
    <name type="scientific">Gymnopus androsaceus JB14</name>
    <dbReference type="NCBI Taxonomy" id="1447944"/>
    <lineage>
        <taxon>Eukaryota</taxon>
        <taxon>Fungi</taxon>
        <taxon>Dikarya</taxon>
        <taxon>Basidiomycota</taxon>
        <taxon>Agaricomycotina</taxon>
        <taxon>Agaricomycetes</taxon>
        <taxon>Agaricomycetidae</taxon>
        <taxon>Agaricales</taxon>
        <taxon>Marasmiineae</taxon>
        <taxon>Omphalotaceae</taxon>
        <taxon>Gymnopus</taxon>
    </lineage>
</organism>
<feature type="active site" description="Acyl-ester intermediate" evidence="5">
    <location>
        <position position="229"/>
    </location>
</feature>
<evidence type="ECO:0000313" key="9">
    <source>
        <dbReference type="Proteomes" id="UP000799118"/>
    </source>
</evidence>
<evidence type="ECO:0000256" key="1">
    <source>
        <dbReference type="ARBA" id="ARBA00001311"/>
    </source>
</evidence>
<dbReference type="GO" id="GO:0004040">
    <property type="term" value="F:amidase activity"/>
    <property type="evidence" value="ECO:0007669"/>
    <property type="project" value="UniProtKB-EC"/>
</dbReference>
<dbReference type="PANTHER" id="PTHR46072">
    <property type="entry name" value="AMIDASE-RELATED-RELATED"/>
    <property type="match status" value="1"/>
</dbReference>
<dbReference type="InterPro" id="IPR023631">
    <property type="entry name" value="Amidase_dom"/>
</dbReference>
<evidence type="ECO:0000313" key="8">
    <source>
        <dbReference type="EMBL" id="KAE9399520.1"/>
    </source>
</evidence>
<evidence type="ECO:0000256" key="4">
    <source>
        <dbReference type="ARBA" id="ARBA00022801"/>
    </source>
</evidence>
<feature type="binding site" evidence="6">
    <location>
        <begin position="226"/>
        <end position="229"/>
    </location>
    <ligand>
        <name>substrate</name>
    </ligand>
</feature>
<evidence type="ECO:0000259" key="7">
    <source>
        <dbReference type="Pfam" id="PF01425"/>
    </source>
</evidence>
<evidence type="ECO:0000256" key="5">
    <source>
        <dbReference type="PIRSR" id="PIRSR001221-1"/>
    </source>
</evidence>
<comment type="similarity">
    <text evidence="2">Belongs to the amidase family.</text>
</comment>
<sequence>MSDWKAIAAAKKSKQQALIPKEWILDRAPPPSEIDVLNIPETCGLLEATELEITNSDVDILLEKLAKGQWTSVSVTTAFYKRAIIAHQLTNCLTEIFIEKALARAAELDDHLNRTGTVVGPLHGLPVSLKDQINIKGLEACIGYVSWIGQPAEQNAVITDILESVGAVPFVKTNVPQTLMWPETFNHVFGRTLNPHNCSLTPGGSSGGEGALIAMRGSPLGIGSDVGGSIRIPAAFCGIYALKPSYSRVPYSGCVNTLEGQDSILSSLGPLSNSISGIKTFMKAVAGARPWLKDPLVVRKPWNDDEYNLVEHGLGRKLCFAIMWDDGLIVPHPPIIRGLQIVKKALLDAGHEVIDWNPLKHMEICLCVRDIWDAGAEEDYKVVTTPSGEPVIASMTLEDEIIETEVRHASGGISAYQLWQVQKKKTALREEYLRHWEDSRKLTSTGRAVDAIISPVANYAAIGHGKNKTANYTMVFNLLDYSALVIPVSKVDPEIDVVKAPHEFYNEMDKANYELYNPANFVNAPVCIQVVGRTLEEEAVIAMGEIVDAALKVSS</sequence>
<evidence type="ECO:0000256" key="2">
    <source>
        <dbReference type="ARBA" id="ARBA00009199"/>
    </source>
</evidence>
<dbReference type="PIRSF" id="PIRSF001221">
    <property type="entry name" value="Amidase_fungi"/>
    <property type="match status" value="1"/>
</dbReference>
<evidence type="ECO:0000256" key="3">
    <source>
        <dbReference type="ARBA" id="ARBA00012922"/>
    </source>
</evidence>
<feature type="binding site" evidence="6">
    <location>
        <position position="205"/>
    </location>
    <ligand>
        <name>substrate</name>
    </ligand>
</feature>
<feature type="active site" description="Charge relay system" evidence="5">
    <location>
        <position position="130"/>
    </location>
</feature>
<dbReference type="Gene3D" id="3.90.1300.10">
    <property type="entry name" value="Amidase signature (AS) domain"/>
    <property type="match status" value="1"/>
</dbReference>
<dbReference type="OrthoDB" id="6428749at2759"/>
<gene>
    <name evidence="8" type="ORF">BT96DRAFT_686435</name>
</gene>
<proteinExistence type="inferred from homology"/>